<reference evidence="2 3" key="1">
    <citation type="submission" date="2019-06" db="EMBL/GenBank/DDBJ databases">
        <title>Whole genome shotgun sequence of Glutamicibacter uratoxydans NBRC 15515.</title>
        <authorList>
            <person name="Hosoyama A."/>
            <person name="Uohara A."/>
            <person name="Ohji S."/>
            <person name="Ichikawa N."/>
        </authorList>
    </citation>
    <scope>NUCLEOTIDE SEQUENCE [LARGE SCALE GENOMIC DNA]</scope>
    <source>
        <strain evidence="2 3">NBRC 15515</strain>
    </source>
</reference>
<comment type="caution">
    <text evidence="2">The sequence shown here is derived from an EMBL/GenBank/DDBJ whole genome shotgun (WGS) entry which is preliminary data.</text>
</comment>
<evidence type="ECO:0008006" key="4">
    <source>
        <dbReference type="Google" id="ProtNLM"/>
    </source>
</evidence>
<evidence type="ECO:0000256" key="1">
    <source>
        <dbReference type="SAM" id="MobiDB-lite"/>
    </source>
</evidence>
<protein>
    <recommendedName>
        <fullName evidence="4">Phage protein</fullName>
    </recommendedName>
</protein>
<dbReference type="AlphaFoldDB" id="A0A4Y4DH19"/>
<keyword evidence="3" id="KW-1185">Reference proteome</keyword>
<evidence type="ECO:0000313" key="3">
    <source>
        <dbReference type="Proteomes" id="UP000316612"/>
    </source>
</evidence>
<dbReference type="EMBL" id="BJNY01000001">
    <property type="protein sequence ID" value="GED04519.1"/>
    <property type="molecule type" value="Genomic_DNA"/>
</dbReference>
<feature type="compositionally biased region" description="Basic and acidic residues" evidence="1">
    <location>
        <begin position="102"/>
        <end position="112"/>
    </location>
</feature>
<evidence type="ECO:0000313" key="2">
    <source>
        <dbReference type="EMBL" id="GED04519.1"/>
    </source>
</evidence>
<name>A0A4Y4DH19_GLUUR</name>
<accession>A0A4Y4DH19</accession>
<organism evidence="2 3">
    <name type="scientific">Glutamicibacter uratoxydans</name>
    <name type="common">Arthrobacter uratoxydans</name>
    <dbReference type="NCBI Taxonomy" id="43667"/>
    <lineage>
        <taxon>Bacteria</taxon>
        <taxon>Bacillati</taxon>
        <taxon>Actinomycetota</taxon>
        <taxon>Actinomycetes</taxon>
        <taxon>Micrococcales</taxon>
        <taxon>Micrococcaceae</taxon>
        <taxon>Glutamicibacter</taxon>
    </lineage>
</organism>
<gene>
    <name evidence="2" type="ORF">AUR04nite_00510</name>
</gene>
<proteinExistence type="predicted"/>
<feature type="region of interest" description="Disordered" evidence="1">
    <location>
        <begin position="90"/>
        <end position="120"/>
    </location>
</feature>
<dbReference type="Proteomes" id="UP000316612">
    <property type="component" value="Unassembled WGS sequence"/>
</dbReference>
<sequence>MVRSKLLDRGAQWMDIYPEVVVINKRGAKVRQPADKPVRVRVTTAVDRSQTADVQGQLDMDIMRVIARNAPVGPWARVVMNGIEYDVTAPPRHSPGVSKASRHTEFTIRDRSSLGAKKTG</sequence>